<protein>
    <submittedName>
        <fullName evidence="2">DUF308 domain-containing protein</fullName>
    </submittedName>
</protein>
<gene>
    <name evidence="2" type="ORF">KIN34_04705</name>
</gene>
<comment type="caution">
    <text evidence="2">The sequence shown here is derived from an EMBL/GenBank/DDBJ whole genome shotgun (WGS) entry which is preliminary data.</text>
</comment>
<keyword evidence="3" id="KW-1185">Reference proteome</keyword>
<feature type="transmembrane region" description="Helical" evidence="1">
    <location>
        <begin position="154"/>
        <end position="179"/>
    </location>
</feature>
<feature type="transmembrane region" description="Helical" evidence="1">
    <location>
        <begin position="40"/>
        <end position="60"/>
    </location>
</feature>
<dbReference type="InterPro" id="IPR005325">
    <property type="entry name" value="DUF308_memb"/>
</dbReference>
<feature type="transmembrane region" description="Helical" evidence="1">
    <location>
        <begin position="128"/>
        <end position="148"/>
    </location>
</feature>
<reference evidence="2 3" key="1">
    <citation type="submission" date="2021-05" db="EMBL/GenBank/DDBJ databases">
        <title>Description of Cellulomonas sp. DKR-3 sp. nov.</title>
        <authorList>
            <person name="Dahal R.H."/>
            <person name="Chaudhary D.K."/>
        </authorList>
    </citation>
    <scope>NUCLEOTIDE SEQUENCE [LARGE SCALE GENOMIC DNA]</scope>
    <source>
        <strain evidence="2 3">DKR-3</strain>
    </source>
</reference>
<dbReference type="InterPro" id="IPR052712">
    <property type="entry name" value="Acid_resist_chaperone_HdeD"/>
</dbReference>
<dbReference type="RefSeq" id="WP_214347407.1">
    <property type="nucleotide sequence ID" value="NZ_JAHBOH010000001.1"/>
</dbReference>
<feature type="transmembrane region" description="Helical" evidence="1">
    <location>
        <begin position="12"/>
        <end position="34"/>
    </location>
</feature>
<organism evidence="2 3">
    <name type="scientific">Cellulomonas fulva</name>
    <dbReference type="NCBI Taxonomy" id="2835530"/>
    <lineage>
        <taxon>Bacteria</taxon>
        <taxon>Bacillati</taxon>
        <taxon>Actinomycetota</taxon>
        <taxon>Actinomycetes</taxon>
        <taxon>Micrococcales</taxon>
        <taxon>Cellulomonadaceae</taxon>
        <taxon>Cellulomonas</taxon>
    </lineage>
</organism>
<proteinExistence type="predicted"/>
<feature type="transmembrane region" description="Helical" evidence="1">
    <location>
        <begin position="72"/>
        <end position="92"/>
    </location>
</feature>
<dbReference type="Pfam" id="PF03729">
    <property type="entry name" value="DUF308"/>
    <property type="match status" value="2"/>
</dbReference>
<dbReference type="EMBL" id="JAHBOH010000001">
    <property type="protein sequence ID" value="MBT0993585.1"/>
    <property type="molecule type" value="Genomic_DNA"/>
</dbReference>
<dbReference type="PANTHER" id="PTHR34989">
    <property type="entry name" value="PROTEIN HDED"/>
    <property type="match status" value="1"/>
</dbReference>
<dbReference type="Proteomes" id="UP000722125">
    <property type="component" value="Unassembled WGS sequence"/>
</dbReference>
<sequence length="188" mass="20256">MTTIDETGRELRALWWLPVLRGVVLLLLGLLMLFHPLETLAAITWVFGVFAVLDGVLILLQAFVDRAKGVMWWQVLGGLIVIGLGVVVMVWPKPTVLVLFYLVAAWILAVGLFGLVGSVVLHKRAEQTWFVALAFGLVNLVIGLLLVLNPQTSLSVVMILTGVFALVGGVLLLVSGLAARSLGKQLAP</sequence>
<evidence type="ECO:0000313" key="2">
    <source>
        <dbReference type="EMBL" id="MBT0993585.1"/>
    </source>
</evidence>
<keyword evidence="1" id="KW-1133">Transmembrane helix</keyword>
<name>A0ABS5TWQ4_9CELL</name>
<dbReference type="PANTHER" id="PTHR34989:SF1">
    <property type="entry name" value="PROTEIN HDED"/>
    <property type="match status" value="1"/>
</dbReference>
<evidence type="ECO:0000256" key="1">
    <source>
        <dbReference type="SAM" id="Phobius"/>
    </source>
</evidence>
<feature type="transmembrane region" description="Helical" evidence="1">
    <location>
        <begin position="98"/>
        <end position="121"/>
    </location>
</feature>
<accession>A0ABS5TWQ4</accession>
<keyword evidence="1" id="KW-0812">Transmembrane</keyword>
<keyword evidence="1" id="KW-0472">Membrane</keyword>
<evidence type="ECO:0000313" key="3">
    <source>
        <dbReference type="Proteomes" id="UP000722125"/>
    </source>
</evidence>